<evidence type="ECO:0000313" key="3">
    <source>
        <dbReference type="EMBL" id="TBL68570.1"/>
    </source>
</evidence>
<dbReference type="Gene3D" id="3.40.190.10">
    <property type="entry name" value="Periplasmic binding protein-like II"/>
    <property type="match status" value="1"/>
</dbReference>
<feature type="signal peptide" evidence="1">
    <location>
        <begin position="1"/>
        <end position="19"/>
    </location>
</feature>
<dbReference type="Proteomes" id="UP000293142">
    <property type="component" value="Unassembled WGS sequence"/>
</dbReference>
<comment type="caution">
    <text evidence="3">The sequence shown here is derived from an EMBL/GenBank/DDBJ whole genome shotgun (WGS) entry which is preliminary data.</text>
</comment>
<evidence type="ECO:0000256" key="1">
    <source>
        <dbReference type="SAM" id="SignalP"/>
    </source>
</evidence>
<dbReference type="SUPFAM" id="SSF53850">
    <property type="entry name" value="Periplasmic binding protein-like II"/>
    <property type="match status" value="1"/>
</dbReference>
<dbReference type="OrthoDB" id="9801163at2"/>
<dbReference type="AlphaFoldDB" id="A0A4Q9DFI1"/>
<dbReference type="InterPro" id="IPR007210">
    <property type="entry name" value="ABC_Gly_betaine_transp_sub-bd"/>
</dbReference>
<evidence type="ECO:0000259" key="2">
    <source>
        <dbReference type="Pfam" id="PF04069"/>
    </source>
</evidence>
<dbReference type="GO" id="GO:0043190">
    <property type="term" value="C:ATP-binding cassette (ABC) transporter complex"/>
    <property type="evidence" value="ECO:0007669"/>
    <property type="project" value="InterPro"/>
</dbReference>
<dbReference type="CDD" id="cd13609">
    <property type="entry name" value="PBP2_Opu_like_1"/>
    <property type="match status" value="1"/>
</dbReference>
<gene>
    <name evidence="3" type="ORF">EYB31_37790</name>
</gene>
<dbReference type="EMBL" id="SIRE01000044">
    <property type="protein sequence ID" value="TBL68570.1"/>
    <property type="molecule type" value="Genomic_DNA"/>
</dbReference>
<sequence>MCIVLAVMAGCSIPSSSKASDTVTVLGKDFTEQDILANIVSIMIAKNTDLKVNTKAFLGGTDVVFKALNSGDGDVYVEYTGTGLVNIMGEEVITDPDKAYEKVKEEFPKKYNIEWLKPIGFNNTYAIAVQAETAQKYNLKTVSDLKAHAGDIVFGTEQEFLERDDGLKGLLKTYDLSFKDVKAMAVGLKYQALTSGKVNAMDAFTTDGLLIKNQLVLLEDDKHFFPPYYAAPIVRSDTLKKHPEIGQVLNQLAGKIDEKAMAELNAKVDEEKRKAKDVAEEWLTTNGLIKS</sequence>
<keyword evidence="1" id="KW-0732">Signal</keyword>
<feature type="domain" description="ABC-type glycine betaine transport system substrate-binding" evidence="2">
    <location>
        <begin position="21"/>
        <end position="284"/>
    </location>
</feature>
<dbReference type="Gene3D" id="3.40.190.120">
    <property type="entry name" value="Osmoprotection protein (prox), domain 2"/>
    <property type="match status" value="1"/>
</dbReference>
<protein>
    <submittedName>
        <fullName evidence="3">Glycine/betaine ABC transporter substrate-binding protein</fullName>
    </submittedName>
</protein>
<organism evidence="3 4">
    <name type="scientific">Paenibacillus thalictri</name>
    <dbReference type="NCBI Taxonomy" id="2527873"/>
    <lineage>
        <taxon>Bacteria</taxon>
        <taxon>Bacillati</taxon>
        <taxon>Bacillota</taxon>
        <taxon>Bacilli</taxon>
        <taxon>Bacillales</taxon>
        <taxon>Paenibacillaceae</taxon>
        <taxon>Paenibacillus</taxon>
    </lineage>
</organism>
<dbReference type="GO" id="GO:0022857">
    <property type="term" value="F:transmembrane transporter activity"/>
    <property type="evidence" value="ECO:0007669"/>
    <property type="project" value="InterPro"/>
</dbReference>
<evidence type="ECO:0000313" key="4">
    <source>
        <dbReference type="Proteomes" id="UP000293142"/>
    </source>
</evidence>
<reference evidence="3 4" key="1">
    <citation type="submission" date="2019-02" db="EMBL/GenBank/DDBJ databases">
        <title>Paenibacillus sp. nov., isolated from surface-sterilized tissue of Thalictrum simplex L.</title>
        <authorList>
            <person name="Tuo L."/>
        </authorList>
    </citation>
    <scope>NUCLEOTIDE SEQUENCE [LARGE SCALE GENOMIC DNA]</scope>
    <source>
        <strain evidence="3 4">N2SHLJ1</strain>
    </source>
</reference>
<accession>A0A4Q9DFI1</accession>
<dbReference type="Pfam" id="PF04069">
    <property type="entry name" value="OpuAC"/>
    <property type="match status" value="1"/>
</dbReference>
<proteinExistence type="predicted"/>
<feature type="chain" id="PRO_5020278542" evidence="1">
    <location>
        <begin position="20"/>
        <end position="291"/>
    </location>
</feature>
<keyword evidence="4" id="KW-1185">Reference proteome</keyword>
<name>A0A4Q9DFI1_9BACL</name>